<feature type="domain" description="DUF7041" evidence="1">
    <location>
        <begin position="6"/>
        <end position="88"/>
    </location>
</feature>
<evidence type="ECO:0000259" key="1">
    <source>
        <dbReference type="Pfam" id="PF23055"/>
    </source>
</evidence>
<proteinExistence type="predicted"/>
<dbReference type="Proteomes" id="UP000499080">
    <property type="component" value="Unassembled WGS sequence"/>
</dbReference>
<dbReference type="InterPro" id="IPR055469">
    <property type="entry name" value="DUF7041"/>
</dbReference>
<sequence>VAFRPPPFWEHDPEIWLVHIESQFSGAGISEDFTKYHALVSALDSRILSQARDIVLAPPRDNAYTTLKKRIISLFSQSENARLRQLLQDLHLGDLGPSQLLSRMKGSAGGKISAQLLRTLVTTVAYSNATNFISMQRGIA</sequence>
<dbReference type="AlphaFoldDB" id="A0A4Y2X8V1"/>
<dbReference type="Pfam" id="PF23055">
    <property type="entry name" value="DUF7041"/>
    <property type="match status" value="1"/>
</dbReference>
<reference evidence="2 3" key="1">
    <citation type="journal article" date="2019" name="Sci. Rep.">
        <title>Orb-weaving spider Araneus ventricosus genome elucidates the spidroin gene catalogue.</title>
        <authorList>
            <person name="Kono N."/>
            <person name="Nakamura H."/>
            <person name="Ohtoshi R."/>
            <person name="Moran D.A.P."/>
            <person name="Shinohara A."/>
            <person name="Yoshida Y."/>
            <person name="Fujiwara M."/>
            <person name="Mori M."/>
            <person name="Tomita M."/>
            <person name="Arakawa K."/>
        </authorList>
    </citation>
    <scope>NUCLEOTIDE SEQUENCE [LARGE SCALE GENOMIC DNA]</scope>
</reference>
<dbReference type="OrthoDB" id="6430943at2759"/>
<organism evidence="2 3">
    <name type="scientific">Araneus ventricosus</name>
    <name type="common">Orbweaver spider</name>
    <name type="synonym">Epeira ventricosa</name>
    <dbReference type="NCBI Taxonomy" id="182803"/>
    <lineage>
        <taxon>Eukaryota</taxon>
        <taxon>Metazoa</taxon>
        <taxon>Ecdysozoa</taxon>
        <taxon>Arthropoda</taxon>
        <taxon>Chelicerata</taxon>
        <taxon>Arachnida</taxon>
        <taxon>Araneae</taxon>
        <taxon>Araneomorphae</taxon>
        <taxon>Entelegynae</taxon>
        <taxon>Araneoidea</taxon>
        <taxon>Araneidae</taxon>
        <taxon>Araneus</taxon>
    </lineage>
</organism>
<name>A0A4Y2X8V1_ARAVE</name>
<dbReference type="PANTHER" id="PTHR33327:SF3">
    <property type="entry name" value="RNA-DIRECTED DNA POLYMERASE"/>
    <property type="match status" value="1"/>
</dbReference>
<keyword evidence="3" id="KW-1185">Reference proteome</keyword>
<gene>
    <name evidence="2" type="ORF">AVEN_138831_1</name>
</gene>
<accession>A0A4Y2X8V1</accession>
<comment type="caution">
    <text evidence="2">The sequence shown here is derived from an EMBL/GenBank/DDBJ whole genome shotgun (WGS) entry which is preliminary data.</text>
</comment>
<evidence type="ECO:0000313" key="2">
    <source>
        <dbReference type="EMBL" id="GBO46043.1"/>
    </source>
</evidence>
<dbReference type="EMBL" id="BGPR01073479">
    <property type="protein sequence ID" value="GBO46043.1"/>
    <property type="molecule type" value="Genomic_DNA"/>
</dbReference>
<dbReference type="PANTHER" id="PTHR33327">
    <property type="entry name" value="ENDONUCLEASE"/>
    <property type="match status" value="1"/>
</dbReference>
<protein>
    <recommendedName>
        <fullName evidence="1">DUF7041 domain-containing protein</fullName>
    </recommendedName>
</protein>
<evidence type="ECO:0000313" key="3">
    <source>
        <dbReference type="Proteomes" id="UP000499080"/>
    </source>
</evidence>
<feature type="non-terminal residue" evidence="2">
    <location>
        <position position="1"/>
    </location>
</feature>